<proteinExistence type="predicted"/>
<feature type="domain" description="HAMP" evidence="13">
    <location>
        <begin position="190"/>
        <end position="243"/>
    </location>
</feature>
<dbReference type="SMART" id="SM00388">
    <property type="entry name" value="HisKA"/>
    <property type="match status" value="1"/>
</dbReference>
<keyword evidence="8 11" id="KW-1133">Transmembrane helix</keyword>
<evidence type="ECO:0000256" key="4">
    <source>
        <dbReference type="ARBA" id="ARBA00022553"/>
    </source>
</evidence>
<dbReference type="SUPFAM" id="SSF47384">
    <property type="entry name" value="Homodimeric domain of signal transducing histidine kinase"/>
    <property type="match status" value="1"/>
</dbReference>
<evidence type="ECO:0000256" key="2">
    <source>
        <dbReference type="ARBA" id="ARBA00004141"/>
    </source>
</evidence>
<dbReference type="PANTHER" id="PTHR45436:SF15">
    <property type="entry name" value="SENSOR HISTIDINE KINASE CUSS"/>
    <property type="match status" value="1"/>
</dbReference>
<gene>
    <name evidence="14" type="ORF">GCM10017653_04750</name>
</gene>
<dbReference type="EC" id="2.7.13.3" evidence="3"/>
<dbReference type="InterPro" id="IPR003660">
    <property type="entry name" value="HAMP_dom"/>
</dbReference>
<protein>
    <recommendedName>
        <fullName evidence="3">histidine kinase</fullName>
        <ecNumber evidence="3">2.7.13.3</ecNumber>
    </recommendedName>
</protein>
<dbReference type="SUPFAM" id="SSF55874">
    <property type="entry name" value="ATPase domain of HSP90 chaperone/DNA topoisomerase II/histidine kinase"/>
    <property type="match status" value="1"/>
</dbReference>
<dbReference type="GO" id="GO:0000155">
    <property type="term" value="F:phosphorelay sensor kinase activity"/>
    <property type="evidence" value="ECO:0007669"/>
    <property type="project" value="InterPro"/>
</dbReference>
<keyword evidence="4" id="KW-0597">Phosphoprotein</keyword>
<dbReference type="SMART" id="SM00387">
    <property type="entry name" value="HATPase_c"/>
    <property type="match status" value="1"/>
</dbReference>
<dbReference type="RefSeq" id="WP_213363040.1">
    <property type="nucleotide sequence ID" value="NZ_BSFM01000003.1"/>
</dbReference>
<dbReference type="Proteomes" id="UP001143330">
    <property type="component" value="Unassembled WGS sequence"/>
</dbReference>
<name>A0A9W6N9G7_9HYPH</name>
<dbReference type="InterPro" id="IPR050428">
    <property type="entry name" value="TCS_sensor_his_kinase"/>
</dbReference>
<dbReference type="InterPro" id="IPR036097">
    <property type="entry name" value="HisK_dim/P_sf"/>
</dbReference>
<evidence type="ECO:0000313" key="15">
    <source>
        <dbReference type="Proteomes" id="UP001143330"/>
    </source>
</evidence>
<dbReference type="EMBL" id="BSFM01000003">
    <property type="protein sequence ID" value="GLK82406.1"/>
    <property type="molecule type" value="Genomic_DNA"/>
</dbReference>
<dbReference type="GO" id="GO:0005886">
    <property type="term" value="C:plasma membrane"/>
    <property type="evidence" value="ECO:0007669"/>
    <property type="project" value="TreeGrafter"/>
</dbReference>
<dbReference type="Pfam" id="PF02518">
    <property type="entry name" value="HATPase_c"/>
    <property type="match status" value="1"/>
</dbReference>
<evidence type="ECO:0000259" key="12">
    <source>
        <dbReference type="PROSITE" id="PS50109"/>
    </source>
</evidence>
<comment type="subcellular location">
    <subcellularLocation>
        <location evidence="2">Membrane</location>
        <topology evidence="2">Multi-pass membrane protein</topology>
    </subcellularLocation>
</comment>
<dbReference type="PROSITE" id="PS50885">
    <property type="entry name" value="HAMP"/>
    <property type="match status" value="1"/>
</dbReference>
<evidence type="ECO:0000313" key="14">
    <source>
        <dbReference type="EMBL" id="GLK82406.1"/>
    </source>
</evidence>
<evidence type="ECO:0000259" key="13">
    <source>
        <dbReference type="PROSITE" id="PS50885"/>
    </source>
</evidence>
<feature type="domain" description="Histidine kinase" evidence="12">
    <location>
        <begin position="251"/>
        <end position="446"/>
    </location>
</feature>
<keyword evidence="6 11" id="KW-0812">Transmembrane</keyword>
<sequence>MSRTALPLGTLLARRIILFALLAMLAQLIIVLVQYASDPANLSRLMLERETQTLAEGFSKNNTALRYELPQELRERYGVEGSGYAARVRTPSGVILFSRCGATCTEHFLPLELNPPTFWLRTLADGYPLSFAGGRTVDIEGQRAFIEIAIEGDPQGALWGVFADEVIEHMLVPMSLTLIFVLGASLYSIRSALKPVRHAARAATRLDPMKPDSRLSTEGMPLEIARLADAVNRSYERVRKLTSGQKLFTSAIAHEIRTPLTVIRLELEMIDHPRARRAIEEVDELSHFLEQMVALARLESVDRTRFSEVHIDALLEEVVGSMAQFVYANGASIAFEPSCDPVVSGCAPLLRDAVRNLIENAVRHGGPGVVIRVLSTDDGRINVVDDGIGFEAPPDDGAPGHFKRSGGLGIGLEIVRRICELHAARFQLKRAAVRGTIAEVAFPAAV</sequence>
<evidence type="ECO:0000256" key="8">
    <source>
        <dbReference type="ARBA" id="ARBA00022989"/>
    </source>
</evidence>
<evidence type="ECO:0000256" key="10">
    <source>
        <dbReference type="ARBA" id="ARBA00023136"/>
    </source>
</evidence>
<dbReference type="InterPro" id="IPR036890">
    <property type="entry name" value="HATPase_C_sf"/>
</dbReference>
<dbReference type="InterPro" id="IPR003594">
    <property type="entry name" value="HATPase_dom"/>
</dbReference>
<evidence type="ECO:0000256" key="5">
    <source>
        <dbReference type="ARBA" id="ARBA00022679"/>
    </source>
</evidence>
<comment type="caution">
    <text evidence="14">The sequence shown here is derived from an EMBL/GenBank/DDBJ whole genome shotgun (WGS) entry which is preliminary data.</text>
</comment>
<keyword evidence="10 11" id="KW-0472">Membrane</keyword>
<dbReference type="CDD" id="cd00082">
    <property type="entry name" value="HisKA"/>
    <property type="match status" value="1"/>
</dbReference>
<organism evidence="14 15">
    <name type="scientific">Ancylobacter defluvii</name>
    <dbReference type="NCBI Taxonomy" id="1282440"/>
    <lineage>
        <taxon>Bacteria</taxon>
        <taxon>Pseudomonadati</taxon>
        <taxon>Pseudomonadota</taxon>
        <taxon>Alphaproteobacteria</taxon>
        <taxon>Hyphomicrobiales</taxon>
        <taxon>Xanthobacteraceae</taxon>
        <taxon>Ancylobacter</taxon>
    </lineage>
</organism>
<evidence type="ECO:0000256" key="6">
    <source>
        <dbReference type="ARBA" id="ARBA00022692"/>
    </source>
</evidence>
<dbReference type="Pfam" id="PF00512">
    <property type="entry name" value="HisKA"/>
    <property type="match status" value="1"/>
</dbReference>
<keyword evidence="7 14" id="KW-0418">Kinase</keyword>
<keyword evidence="5" id="KW-0808">Transferase</keyword>
<comment type="catalytic activity">
    <reaction evidence="1">
        <text>ATP + protein L-histidine = ADP + protein N-phospho-L-histidine.</text>
        <dbReference type="EC" id="2.7.13.3"/>
    </reaction>
</comment>
<keyword evidence="9" id="KW-0902">Two-component regulatory system</keyword>
<dbReference type="InterPro" id="IPR003661">
    <property type="entry name" value="HisK_dim/P_dom"/>
</dbReference>
<dbReference type="InterPro" id="IPR005467">
    <property type="entry name" value="His_kinase_dom"/>
</dbReference>
<evidence type="ECO:0000256" key="9">
    <source>
        <dbReference type="ARBA" id="ARBA00023012"/>
    </source>
</evidence>
<keyword evidence="15" id="KW-1185">Reference proteome</keyword>
<dbReference type="Gene3D" id="3.30.565.10">
    <property type="entry name" value="Histidine kinase-like ATPase, C-terminal domain"/>
    <property type="match status" value="1"/>
</dbReference>
<feature type="transmembrane region" description="Helical" evidence="11">
    <location>
        <begin position="12"/>
        <end position="36"/>
    </location>
</feature>
<dbReference type="PANTHER" id="PTHR45436">
    <property type="entry name" value="SENSOR HISTIDINE KINASE YKOH"/>
    <property type="match status" value="1"/>
</dbReference>
<evidence type="ECO:0000256" key="7">
    <source>
        <dbReference type="ARBA" id="ARBA00022777"/>
    </source>
</evidence>
<reference evidence="14" key="2">
    <citation type="submission" date="2023-01" db="EMBL/GenBank/DDBJ databases">
        <authorList>
            <person name="Sun Q."/>
            <person name="Evtushenko L."/>
        </authorList>
    </citation>
    <scope>NUCLEOTIDE SEQUENCE</scope>
    <source>
        <strain evidence="14">VKM B-2789</strain>
    </source>
</reference>
<evidence type="ECO:0000256" key="1">
    <source>
        <dbReference type="ARBA" id="ARBA00000085"/>
    </source>
</evidence>
<reference evidence="14" key="1">
    <citation type="journal article" date="2014" name="Int. J. Syst. Evol. Microbiol.">
        <title>Complete genome sequence of Corynebacterium casei LMG S-19264T (=DSM 44701T), isolated from a smear-ripened cheese.</title>
        <authorList>
            <consortium name="US DOE Joint Genome Institute (JGI-PGF)"/>
            <person name="Walter F."/>
            <person name="Albersmeier A."/>
            <person name="Kalinowski J."/>
            <person name="Ruckert C."/>
        </authorList>
    </citation>
    <scope>NUCLEOTIDE SEQUENCE</scope>
    <source>
        <strain evidence="14">VKM B-2789</strain>
    </source>
</reference>
<dbReference type="Gene3D" id="1.10.287.130">
    <property type="match status" value="1"/>
</dbReference>
<dbReference type="PROSITE" id="PS50109">
    <property type="entry name" value="HIS_KIN"/>
    <property type="match status" value="1"/>
</dbReference>
<evidence type="ECO:0000256" key="3">
    <source>
        <dbReference type="ARBA" id="ARBA00012438"/>
    </source>
</evidence>
<accession>A0A9W6N9G7</accession>
<dbReference type="AlphaFoldDB" id="A0A9W6N9G7"/>
<evidence type="ECO:0000256" key="11">
    <source>
        <dbReference type="SAM" id="Phobius"/>
    </source>
</evidence>